<protein>
    <recommendedName>
        <fullName evidence="1">non-specific serine/threonine protein kinase</fullName>
        <ecNumber evidence="1">2.7.11.1</ecNumber>
    </recommendedName>
</protein>
<evidence type="ECO:0000259" key="10">
    <source>
        <dbReference type="PROSITE" id="PS50011"/>
    </source>
</evidence>
<dbReference type="GeneID" id="17250850"/>
<dbReference type="SMART" id="SM00220">
    <property type="entry name" value="S_TKc"/>
    <property type="match status" value="1"/>
</dbReference>
<evidence type="ECO:0000256" key="8">
    <source>
        <dbReference type="ARBA" id="ARBA00047899"/>
    </source>
</evidence>
<evidence type="ECO:0000256" key="3">
    <source>
        <dbReference type="ARBA" id="ARBA00022553"/>
    </source>
</evidence>
<dbReference type="SUPFAM" id="SSF56112">
    <property type="entry name" value="Protein kinase-like (PK-like)"/>
    <property type="match status" value="1"/>
</dbReference>
<evidence type="ECO:0000256" key="5">
    <source>
        <dbReference type="ARBA" id="ARBA00022741"/>
    </source>
</evidence>
<evidence type="ECO:0000256" key="1">
    <source>
        <dbReference type="ARBA" id="ARBA00012513"/>
    </source>
</evidence>
<dbReference type="InterPro" id="IPR008271">
    <property type="entry name" value="Ser/Thr_kinase_AS"/>
</dbReference>
<evidence type="ECO:0000256" key="4">
    <source>
        <dbReference type="ARBA" id="ARBA00022679"/>
    </source>
</evidence>
<sequence>LATPSPFQLICSAHDASCLYLVMRAYLGGNLANLLAAHGPLTENSARFYLANIALGLELLHVLGVMYRDLKPENVLLGSSGWPVLADFGLIAFVDSSANASRSYTRVGTPLFMAPEMVAETGHGAEVDWWAMGVLACDCLTGHTPFAEDDDEAALYRNIATATFARRFQREFACRLGPGAPLVDALLKLEPSERLGAGTGGVGALRACPFFRGVPWEALRRRQVAAP</sequence>
<evidence type="ECO:0000313" key="12">
    <source>
        <dbReference type="Proteomes" id="UP000013827"/>
    </source>
</evidence>
<dbReference type="EnsemblProtists" id="EOD04650">
    <property type="protein sequence ID" value="EOD04650"/>
    <property type="gene ID" value="EMIHUDRAFT_43649"/>
</dbReference>
<organism evidence="11 12">
    <name type="scientific">Emiliania huxleyi (strain CCMP1516)</name>
    <dbReference type="NCBI Taxonomy" id="280463"/>
    <lineage>
        <taxon>Eukaryota</taxon>
        <taxon>Haptista</taxon>
        <taxon>Haptophyta</taxon>
        <taxon>Prymnesiophyceae</taxon>
        <taxon>Isochrysidales</taxon>
        <taxon>Noelaerhabdaceae</taxon>
        <taxon>Emiliania</taxon>
    </lineage>
</organism>
<dbReference type="eggNOG" id="KOG0614">
    <property type="taxonomic scope" value="Eukaryota"/>
</dbReference>
<dbReference type="InterPro" id="IPR000719">
    <property type="entry name" value="Prot_kinase_dom"/>
</dbReference>
<dbReference type="FunFam" id="1.10.510.10:FF:000024">
    <property type="entry name" value="Probable serine/threonine-protein kinase cot-1"/>
    <property type="match status" value="1"/>
</dbReference>
<dbReference type="STRING" id="2903.R1CQS2"/>
<dbReference type="GO" id="GO:0004691">
    <property type="term" value="F:cAMP-dependent protein kinase activity"/>
    <property type="evidence" value="ECO:0007669"/>
    <property type="project" value="TreeGrafter"/>
</dbReference>
<keyword evidence="6" id="KW-0418">Kinase</keyword>
<accession>A0A0D3I065</accession>
<dbReference type="GO" id="GO:0007010">
    <property type="term" value="P:cytoskeleton organization"/>
    <property type="evidence" value="ECO:0007669"/>
    <property type="project" value="UniProtKB-ARBA"/>
</dbReference>
<evidence type="ECO:0000256" key="2">
    <source>
        <dbReference type="ARBA" id="ARBA00022527"/>
    </source>
</evidence>
<comment type="catalytic activity">
    <reaction evidence="9">
        <text>L-seryl-[protein] + ATP = O-phospho-L-seryl-[protein] + ADP + H(+)</text>
        <dbReference type="Rhea" id="RHEA:17989"/>
        <dbReference type="Rhea" id="RHEA-COMP:9863"/>
        <dbReference type="Rhea" id="RHEA-COMP:11604"/>
        <dbReference type="ChEBI" id="CHEBI:15378"/>
        <dbReference type="ChEBI" id="CHEBI:29999"/>
        <dbReference type="ChEBI" id="CHEBI:30616"/>
        <dbReference type="ChEBI" id="CHEBI:83421"/>
        <dbReference type="ChEBI" id="CHEBI:456216"/>
        <dbReference type="EC" id="2.7.11.1"/>
    </reaction>
</comment>
<dbReference type="EC" id="2.7.11.1" evidence="1"/>
<keyword evidence="7" id="KW-0067">ATP-binding</keyword>
<dbReference type="Pfam" id="PF00069">
    <property type="entry name" value="Pkinase"/>
    <property type="match status" value="1"/>
</dbReference>
<reference evidence="11" key="2">
    <citation type="submission" date="2024-10" db="UniProtKB">
        <authorList>
            <consortium name="EnsemblProtists"/>
        </authorList>
    </citation>
    <scope>IDENTIFICATION</scope>
</reference>
<dbReference type="HOGENOM" id="CLU_000288_63_5_1"/>
<feature type="domain" description="Protein kinase" evidence="10">
    <location>
        <begin position="1"/>
        <end position="211"/>
    </location>
</feature>
<evidence type="ECO:0000256" key="7">
    <source>
        <dbReference type="ARBA" id="ARBA00022840"/>
    </source>
</evidence>
<keyword evidence="12" id="KW-1185">Reference proteome</keyword>
<dbReference type="PROSITE" id="PS00108">
    <property type="entry name" value="PROTEIN_KINASE_ST"/>
    <property type="match status" value="1"/>
</dbReference>
<dbReference type="Gene3D" id="1.10.510.10">
    <property type="entry name" value="Transferase(Phosphotransferase) domain 1"/>
    <property type="match status" value="1"/>
</dbReference>
<keyword evidence="2" id="KW-0723">Serine/threonine-protein kinase</keyword>
<evidence type="ECO:0000256" key="9">
    <source>
        <dbReference type="ARBA" id="ARBA00048679"/>
    </source>
</evidence>
<dbReference type="AlphaFoldDB" id="A0A0D3I065"/>
<dbReference type="GO" id="GO:0005524">
    <property type="term" value="F:ATP binding"/>
    <property type="evidence" value="ECO:0007669"/>
    <property type="project" value="UniProtKB-KW"/>
</dbReference>
<dbReference type="InterPro" id="IPR011009">
    <property type="entry name" value="Kinase-like_dom_sf"/>
</dbReference>
<dbReference type="GO" id="GO:0005952">
    <property type="term" value="C:cAMP-dependent protein kinase complex"/>
    <property type="evidence" value="ECO:0007669"/>
    <property type="project" value="TreeGrafter"/>
</dbReference>
<dbReference type="PROSITE" id="PS50011">
    <property type="entry name" value="PROTEIN_KINASE_DOM"/>
    <property type="match status" value="1"/>
</dbReference>
<comment type="catalytic activity">
    <reaction evidence="8">
        <text>L-threonyl-[protein] + ATP = O-phospho-L-threonyl-[protein] + ADP + H(+)</text>
        <dbReference type="Rhea" id="RHEA:46608"/>
        <dbReference type="Rhea" id="RHEA-COMP:11060"/>
        <dbReference type="Rhea" id="RHEA-COMP:11605"/>
        <dbReference type="ChEBI" id="CHEBI:15378"/>
        <dbReference type="ChEBI" id="CHEBI:30013"/>
        <dbReference type="ChEBI" id="CHEBI:30616"/>
        <dbReference type="ChEBI" id="CHEBI:61977"/>
        <dbReference type="ChEBI" id="CHEBI:456216"/>
        <dbReference type="EC" id="2.7.11.1"/>
    </reaction>
</comment>
<dbReference type="PANTHER" id="PTHR24353:SF37">
    <property type="entry name" value="CAMP-DEPENDENT PROTEIN KINASE CATALYTIC SUBUNIT PRKX"/>
    <property type="match status" value="1"/>
</dbReference>
<reference evidence="12" key="1">
    <citation type="journal article" date="2013" name="Nature">
        <title>Pan genome of the phytoplankton Emiliania underpins its global distribution.</title>
        <authorList>
            <person name="Read B.A."/>
            <person name="Kegel J."/>
            <person name="Klute M.J."/>
            <person name="Kuo A."/>
            <person name="Lefebvre S.C."/>
            <person name="Maumus F."/>
            <person name="Mayer C."/>
            <person name="Miller J."/>
            <person name="Monier A."/>
            <person name="Salamov A."/>
            <person name="Young J."/>
            <person name="Aguilar M."/>
            <person name="Claverie J.M."/>
            <person name="Frickenhaus S."/>
            <person name="Gonzalez K."/>
            <person name="Herman E.K."/>
            <person name="Lin Y.C."/>
            <person name="Napier J."/>
            <person name="Ogata H."/>
            <person name="Sarno A.F."/>
            <person name="Shmutz J."/>
            <person name="Schroeder D."/>
            <person name="de Vargas C."/>
            <person name="Verret F."/>
            <person name="von Dassow P."/>
            <person name="Valentin K."/>
            <person name="Van de Peer Y."/>
            <person name="Wheeler G."/>
            <person name="Dacks J.B."/>
            <person name="Delwiche C.F."/>
            <person name="Dyhrman S.T."/>
            <person name="Glockner G."/>
            <person name="John U."/>
            <person name="Richards T."/>
            <person name="Worden A.Z."/>
            <person name="Zhang X."/>
            <person name="Grigoriev I.V."/>
            <person name="Allen A.E."/>
            <person name="Bidle K."/>
            <person name="Borodovsky M."/>
            <person name="Bowler C."/>
            <person name="Brownlee C."/>
            <person name="Cock J.M."/>
            <person name="Elias M."/>
            <person name="Gladyshev V.N."/>
            <person name="Groth M."/>
            <person name="Guda C."/>
            <person name="Hadaegh A."/>
            <person name="Iglesias-Rodriguez M.D."/>
            <person name="Jenkins J."/>
            <person name="Jones B.M."/>
            <person name="Lawson T."/>
            <person name="Leese F."/>
            <person name="Lindquist E."/>
            <person name="Lobanov A."/>
            <person name="Lomsadze A."/>
            <person name="Malik S.B."/>
            <person name="Marsh M.E."/>
            <person name="Mackinder L."/>
            <person name="Mock T."/>
            <person name="Mueller-Roeber B."/>
            <person name="Pagarete A."/>
            <person name="Parker M."/>
            <person name="Probert I."/>
            <person name="Quesneville H."/>
            <person name="Raines C."/>
            <person name="Rensing S.A."/>
            <person name="Riano-Pachon D.M."/>
            <person name="Richier S."/>
            <person name="Rokitta S."/>
            <person name="Shiraiwa Y."/>
            <person name="Soanes D.M."/>
            <person name="van der Giezen M."/>
            <person name="Wahlund T.M."/>
            <person name="Williams B."/>
            <person name="Wilson W."/>
            <person name="Wolfe G."/>
            <person name="Wurch L.L."/>
        </authorList>
    </citation>
    <scope>NUCLEOTIDE SEQUENCE</scope>
</reference>
<evidence type="ECO:0000256" key="6">
    <source>
        <dbReference type="ARBA" id="ARBA00022777"/>
    </source>
</evidence>
<keyword evidence="5" id="KW-0547">Nucleotide-binding</keyword>
<dbReference type="Gene3D" id="3.30.200.20">
    <property type="entry name" value="Phosphorylase Kinase, domain 1"/>
    <property type="match status" value="1"/>
</dbReference>
<dbReference type="KEGG" id="ehx:EMIHUDRAFT_43649"/>
<dbReference type="PaxDb" id="2903-EOD04650"/>
<dbReference type="PANTHER" id="PTHR24353">
    <property type="entry name" value="CYCLIC NUCLEOTIDE-DEPENDENT PROTEIN KINASE"/>
    <property type="match status" value="1"/>
</dbReference>
<dbReference type="RefSeq" id="XP_005757079.1">
    <property type="nucleotide sequence ID" value="XM_005757022.1"/>
</dbReference>
<name>A0A0D3I065_EMIH1</name>
<keyword evidence="3" id="KW-0597">Phosphoprotein</keyword>
<dbReference type="Proteomes" id="UP000013827">
    <property type="component" value="Unassembled WGS sequence"/>
</dbReference>
<proteinExistence type="predicted"/>
<keyword evidence="4" id="KW-0808">Transferase</keyword>
<evidence type="ECO:0000313" key="11">
    <source>
        <dbReference type="EnsemblProtists" id="EOD04650"/>
    </source>
</evidence>